<dbReference type="FunFam" id="3.90.226.10:FF:000007">
    <property type="entry name" value="Methylcrotonoyl-CoA carboxylase subunit beta"/>
    <property type="match status" value="1"/>
</dbReference>
<evidence type="ECO:0000259" key="4">
    <source>
        <dbReference type="PROSITE" id="PS50980"/>
    </source>
</evidence>
<evidence type="ECO:0000259" key="5">
    <source>
        <dbReference type="PROSITE" id="PS50989"/>
    </source>
</evidence>
<dbReference type="PANTHER" id="PTHR22855:SF13">
    <property type="entry name" value="METHYLCROTONOYL-COA CARBOXYLASE BETA CHAIN, MITOCHONDRIAL"/>
    <property type="match status" value="1"/>
</dbReference>
<feature type="domain" description="CoA carboxyltransferase C-terminal" evidence="5">
    <location>
        <begin position="281"/>
        <end position="527"/>
    </location>
</feature>
<protein>
    <submittedName>
        <fullName evidence="6">Methylcrotonoyl-CoA carboxylase</fullName>
    </submittedName>
</protein>
<feature type="domain" description="CoA carboxyltransferase N-terminal" evidence="4">
    <location>
        <begin position="22"/>
        <end position="278"/>
    </location>
</feature>
<evidence type="ECO:0000313" key="7">
    <source>
        <dbReference type="Proteomes" id="UP000277191"/>
    </source>
</evidence>
<dbReference type="InterPro" id="IPR045190">
    <property type="entry name" value="MCCB/AccD1-like"/>
</dbReference>
<evidence type="ECO:0000256" key="3">
    <source>
        <dbReference type="SAM" id="Coils"/>
    </source>
</evidence>
<dbReference type="PANTHER" id="PTHR22855">
    <property type="entry name" value="ACETYL, PROPIONYL, PYRUVATE, AND GLUTACONYL CARBOXYLASE-RELATED"/>
    <property type="match status" value="1"/>
</dbReference>
<dbReference type="AlphaFoldDB" id="A0A3Q9FE21"/>
<name>A0A3Q9FE21_9BURK</name>
<gene>
    <name evidence="6" type="ORF">D5R55_32280</name>
</gene>
<dbReference type="InterPro" id="IPR029045">
    <property type="entry name" value="ClpP/crotonase-like_dom_sf"/>
</dbReference>
<dbReference type="GO" id="GO:1905202">
    <property type="term" value="C:methylcrotonoyl-CoA carboxylase complex"/>
    <property type="evidence" value="ECO:0007669"/>
    <property type="project" value="TreeGrafter"/>
</dbReference>
<dbReference type="GO" id="GO:0004485">
    <property type="term" value="F:methylcrotonoyl-CoA carboxylase activity"/>
    <property type="evidence" value="ECO:0007669"/>
    <property type="project" value="TreeGrafter"/>
</dbReference>
<comment type="similarity">
    <text evidence="1">Belongs to the AccD/PCCB family.</text>
</comment>
<dbReference type="InterPro" id="IPR011763">
    <property type="entry name" value="COA_CT_C"/>
</dbReference>
<sequence>MPIIESKLNPRSEDFRANAAALEAVVADLRAKIEQLAQGGGQAARDKHLSRGKLLPRDRIAQLLDPGAPFLEFSQLAANGMYNDDAPGAGVITGIGRIAGRECVIVCNDATVKGGTYYPVTVKKHVRAQEIAAENRLPCVYLVDSGGANLPNQDDVFPDRDHFGRIFFNQATMSAAGIAQIAVVMGSCTAGGAYVPAMSDESIIVKDQGTIFLGGPPLVKAATGEEVSAEDLGGGDVHTRLSGVADHLAQNDAHALSIARNIVSHLAPKIAPPVALREPKPPRYDAKSLYGVIPVDTRKPFDVREVIARIVDDSEFDEFKARFGTTLVTGFAHIWGHPVGIVANNGILFSESAVKGAHFIELCCQRKIPLVFLQNITGFMVGRKYENEGIARHGAKMVTAVSNAKVPKFTVIIGGSFGAGNYGMCGRAFGPRFLWMWPNARISVMGGEQAASVLATVRRDGIEAKGGSWSTEEEDAFKQPIRDQYERQGHPYYASARLWDDGVIDPAQTRDVLGLGLAASMNAPIDDTRFGVFRM</sequence>
<dbReference type="Pfam" id="PF01039">
    <property type="entry name" value="Carboxyl_trans"/>
    <property type="match status" value="1"/>
</dbReference>
<dbReference type="PROSITE" id="PS50989">
    <property type="entry name" value="COA_CT_CTER"/>
    <property type="match status" value="1"/>
</dbReference>
<reference evidence="6 7" key="1">
    <citation type="submission" date="2018-12" db="EMBL/GenBank/DDBJ databases">
        <title>Cadmium resistance mechanism in endophytic bacteria Burkholderia cenocepacia YG-3.</title>
        <authorList>
            <person name="Zhang X."/>
            <person name="Wang X."/>
            <person name="Zhu Y."/>
        </authorList>
    </citation>
    <scope>NUCLEOTIDE SEQUENCE [LARGE SCALE GENOMIC DNA]</scope>
    <source>
        <strain evidence="6 7">YG-3</strain>
    </source>
</reference>
<dbReference type="PROSITE" id="PS50980">
    <property type="entry name" value="COA_CT_NTER"/>
    <property type="match status" value="1"/>
</dbReference>
<feature type="coiled-coil region" evidence="3">
    <location>
        <begin position="12"/>
        <end position="39"/>
    </location>
</feature>
<dbReference type="FunFam" id="3.90.226.10:FF:000004">
    <property type="entry name" value="Methylcrotonoyl-CoA carboxylase beta chain"/>
    <property type="match status" value="1"/>
</dbReference>
<dbReference type="EMBL" id="CP034547">
    <property type="protein sequence ID" value="AZQ55509.1"/>
    <property type="molecule type" value="Genomic_DNA"/>
</dbReference>
<evidence type="ECO:0000256" key="1">
    <source>
        <dbReference type="ARBA" id="ARBA00006102"/>
    </source>
</evidence>
<dbReference type="Proteomes" id="UP000277191">
    <property type="component" value="Chromosome 3"/>
</dbReference>
<evidence type="ECO:0000313" key="6">
    <source>
        <dbReference type="EMBL" id="AZQ55509.1"/>
    </source>
</evidence>
<accession>A0A3Q9FE21</accession>
<comment type="pathway">
    <text evidence="2">Amino-acid degradation; L-leucine degradation.</text>
</comment>
<dbReference type="GO" id="GO:0006552">
    <property type="term" value="P:L-leucine catabolic process"/>
    <property type="evidence" value="ECO:0007669"/>
    <property type="project" value="TreeGrafter"/>
</dbReference>
<evidence type="ECO:0000256" key="2">
    <source>
        <dbReference type="ARBA" id="ARBA00046317"/>
    </source>
</evidence>
<keyword evidence="3" id="KW-0175">Coiled coil</keyword>
<dbReference type="SUPFAM" id="SSF52096">
    <property type="entry name" value="ClpP/crotonase"/>
    <property type="match status" value="2"/>
</dbReference>
<dbReference type="Gene3D" id="3.90.226.10">
    <property type="entry name" value="2-enoyl-CoA Hydratase, Chain A, domain 1"/>
    <property type="match status" value="2"/>
</dbReference>
<dbReference type="RefSeq" id="WP_126368722.1">
    <property type="nucleotide sequence ID" value="NZ_CP034547.1"/>
</dbReference>
<dbReference type="InterPro" id="IPR011762">
    <property type="entry name" value="COA_CT_N"/>
</dbReference>
<proteinExistence type="inferred from homology"/>
<organism evidence="6 7">
    <name type="scientific">Burkholderia cenocepacia</name>
    <dbReference type="NCBI Taxonomy" id="95486"/>
    <lineage>
        <taxon>Bacteria</taxon>
        <taxon>Pseudomonadati</taxon>
        <taxon>Pseudomonadota</taxon>
        <taxon>Betaproteobacteria</taxon>
        <taxon>Burkholderiales</taxon>
        <taxon>Burkholderiaceae</taxon>
        <taxon>Burkholderia</taxon>
        <taxon>Burkholderia cepacia complex</taxon>
    </lineage>
</organism>
<dbReference type="InterPro" id="IPR034733">
    <property type="entry name" value="AcCoA_carboxyl_beta"/>
</dbReference>